<evidence type="ECO:0000313" key="15">
    <source>
        <dbReference type="Proteomes" id="UP000429958"/>
    </source>
</evidence>
<dbReference type="RefSeq" id="WP_154473486.1">
    <property type="nucleotide sequence ID" value="NZ_VUMD01000017.1"/>
</dbReference>
<evidence type="ECO:0000256" key="10">
    <source>
        <dbReference type="ARBA" id="ARBA00048988"/>
    </source>
</evidence>
<gene>
    <name evidence="14" type="ORF">FYJ39_16120</name>
</gene>
<dbReference type="InterPro" id="IPR014017">
    <property type="entry name" value="DNA_helicase_UvrD-like_C"/>
</dbReference>
<comment type="caution">
    <text evidence="14">The sequence shown here is derived from an EMBL/GenBank/DDBJ whole genome shotgun (WGS) entry which is preliminary data.</text>
</comment>
<dbReference type="PROSITE" id="PS51198">
    <property type="entry name" value="UVRD_HELICASE_ATP_BIND"/>
    <property type="match status" value="1"/>
</dbReference>
<evidence type="ECO:0000256" key="9">
    <source>
        <dbReference type="ARBA" id="ARBA00034808"/>
    </source>
</evidence>
<evidence type="ECO:0000256" key="4">
    <source>
        <dbReference type="ARBA" id="ARBA00022806"/>
    </source>
</evidence>
<evidence type="ECO:0000256" key="3">
    <source>
        <dbReference type="ARBA" id="ARBA00022801"/>
    </source>
</evidence>
<dbReference type="AlphaFoldDB" id="A0A7X2NNA7"/>
<dbReference type="GO" id="GO:0033202">
    <property type="term" value="C:DNA helicase complex"/>
    <property type="evidence" value="ECO:0007669"/>
    <property type="project" value="TreeGrafter"/>
</dbReference>
<reference evidence="14 15" key="1">
    <citation type="submission" date="2019-08" db="EMBL/GenBank/DDBJ databases">
        <title>In-depth cultivation of the pig gut microbiome towards novel bacterial diversity and tailored functional studies.</title>
        <authorList>
            <person name="Wylensek D."/>
            <person name="Hitch T.C.A."/>
            <person name="Clavel T."/>
        </authorList>
    </citation>
    <scope>NUCLEOTIDE SEQUENCE [LARGE SCALE GENOMIC DNA]</scope>
    <source>
        <strain evidence="14 15">WCA-389-WT-23D1</strain>
    </source>
</reference>
<keyword evidence="3 11" id="KW-0378">Hydrolase</keyword>
<dbReference type="Pfam" id="PF13361">
    <property type="entry name" value="UvrD_C"/>
    <property type="match status" value="1"/>
</dbReference>
<dbReference type="InterPro" id="IPR013986">
    <property type="entry name" value="DExx_box_DNA_helicase_dom_sf"/>
</dbReference>
<keyword evidence="4 11" id="KW-0347">Helicase</keyword>
<dbReference type="InterPro" id="IPR000212">
    <property type="entry name" value="DNA_helicase_UvrD/REP"/>
</dbReference>
<evidence type="ECO:0000259" key="13">
    <source>
        <dbReference type="PROSITE" id="PS51217"/>
    </source>
</evidence>
<evidence type="ECO:0000256" key="11">
    <source>
        <dbReference type="PROSITE-ProRule" id="PRU00560"/>
    </source>
</evidence>
<accession>A0A7X2NNA7</accession>
<protein>
    <recommendedName>
        <fullName evidence="9">DNA 3'-5' helicase</fullName>
        <ecNumber evidence="9">5.6.2.4</ecNumber>
    </recommendedName>
</protein>
<comment type="catalytic activity">
    <reaction evidence="8">
        <text>Couples ATP hydrolysis with the unwinding of duplex DNA by translocating in the 3'-5' direction.</text>
        <dbReference type="EC" id="5.6.2.4"/>
    </reaction>
</comment>
<evidence type="ECO:0000256" key="2">
    <source>
        <dbReference type="ARBA" id="ARBA00022741"/>
    </source>
</evidence>
<proteinExistence type="inferred from homology"/>
<dbReference type="PROSITE" id="PS51257">
    <property type="entry name" value="PROKAR_LIPOPROTEIN"/>
    <property type="match status" value="1"/>
</dbReference>
<feature type="binding site" evidence="11">
    <location>
        <begin position="22"/>
        <end position="29"/>
    </location>
    <ligand>
        <name>ATP</name>
        <dbReference type="ChEBI" id="CHEBI:30616"/>
    </ligand>
</feature>
<dbReference type="CDD" id="cd18807">
    <property type="entry name" value="SF1_C_UvrD"/>
    <property type="match status" value="1"/>
</dbReference>
<dbReference type="Proteomes" id="UP000429958">
    <property type="component" value="Unassembled WGS sequence"/>
</dbReference>
<evidence type="ECO:0000256" key="7">
    <source>
        <dbReference type="ARBA" id="ARBA00023235"/>
    </source>
</evidence>
<evidence type="ECO:0000313" key="14">
    <source>
        <dbReference type="EMBL" id="MSS38041.1"/>
    </source>
</evidence>
<comment type="similarity">
    <text evidence="1">Belongs to the helicase family. UvrD subfamily.</text>
</comment>
<dbReference type="CDD" id="cd17932">
    <property type="entry name" value="DEXQc_UvrD"/>
    <property type="match status" value="1"/>
</dbReference>
<dbReference type="GO" id="GO:0005524">
    <property type="term" value="F:ATP binding"/>
    <property type="evidence" value="ECO:0007669"/>
    <property type="project" value="UniProtKB-UniRule"/>
</dbReference>
<comment type="catalytic activity">
    <reaction evidence="10">
        <text>ATP + H2O = ADP + phosphate + H(+)</text>
        <dbReference type="Rhea" id="RHEA:13065"/>
        <dbReference type="ChEBI" id="CHEBI:15377"/>
        <dbReference type="ChEBI" id="CHEBI:15378"/>
        <dbReference type="ChEBI" id="CHEBI:30616"/>
        <dbReference type="ChEBI" id="CHEBI:43474"/>
        <dbReference type="ChEBI" id="CHEBI:456216"/>
        <dbReference type="EC" id="5.6.2.4"/>
    </reaction>
</comment>
<dbReference type="InterPro" id="IPR027417">
    <property type="entry name" value="P-loop_NTPase"/>
</dbReference>
<dbReference type="SUPFAM" id="SSF52540">
    <property type="entry name" value="P-loop containing nucleoside triphosphate hydrolases"/>
    <property type="match status" value="1"/>
</dbReference>
<evidence type="ECO:0000256" key="6">
    <source>
        <dbReference type="ARBA" id="ARBA00023125"/>
    </source>
</evidence>
<dbReference type="Pfam" id="PF00580">
    <property type="entry name" value="UvrD-helicase"/>
    <property type="match status" value="1"/>
</dbReference>
<dbReference type="GO" id="GO:0000725">
    <property type="term" value="P:recombinational repair"/>
    <property type="evidence" value="ECO:0007669"/>
    <property type="project" value="TreeGrafter"/>
</dbReference>
<keyword evidence="6" id="KW-0238">DNA-binding</keyword>
<dbReference type="PANTHER" id="PTHR11070:SF2">
    <property type="entry name" value="ATP-DEPENDENT DNA HELICASE SRS2"/>
    <property type="match status" value="1"/>
</dbReference>
<name>A0A7X2NNA7_9CLOT</name>
<dbReference type="Gene3D" id="3.40.50.300">
    <property type="entry name" value="P-loop containing nucleotide triphosphate hydrolases"/>
    <property type="match status" value="2"/>
</dbReference>
<dbReference type="GO" id="GO:0005829">
    <property type="term" value="C:cytosol"/>
    <property type="evidence" value="ECO:0007669"/>
    <property type="project" value="TreeGrafter"/>
</dbReference>
<dbReference type="PANTHER" id="PTHR11070">
    <property type="entry name" value="UVRD / RECB / PCRA DNA HELICASE FAMILY MEMBER"/>
    <property type="match status" value="1"/>
</dbReference>
<dbReference type="Gene3D" id="1.10.486.10">
    <property type="entry name" value="PCRA, domain 4"/>
    <property type="match status" value="1"/>
</dbReference>
<dbReference type="GO" id="GO:0016787">
    <property type="term" value="F:hydrolase activity"/>
    <property type="evidence" value="ECO:0007669"/>
    <property type="project" value="UniProtKB-UniRule"/>
</dbReference>
<dbReference type="EC" id="5.6.2.4" evidence="9"/>
<feature type="domain" description="UvrD-like helicase ATP-binding" evidence="12">
    <location>
        <begin position="1"/>
        <end position="270"/>
    </location>
</feature>
<evidence type="ECO:0000256" key="5">
    <source>
        <dbReference type="ARBA" id="ARBA00022840"/>
    </source>
</evidence>
<dbReference type="GO" id="GO:0043138">
    <property type="term" value="F:3'-5' DNA helicase activity"/>
    <property type="evidence" value="ECO:0007669"/>
    <property type="project" value="UniProtKB-EC"/>
</dbReference>
<dbReference type="InterPro" id="IPR014016">
    <property type="entry name" value="UvrD-like_ATP-bd"/>
</dbReference>
<dbReference type="PROSITE" id="PS51217">
    <property type="entry name" value="UVRD_HELICASE_CTER"/>
    <property type="match status" value="1"/>
</dbReference>
<keyword evidence="7" id="KW-0413">Isomerase</keyword>
<evidence type="ECO:0000259" key="12">
    <source>
        <dbReference type="PROSITE" id="PS51198"/>
    </source>
</evidence>
<dbReference type="EMBL" id="VUMD01000017">
    <property type="protein sequence ID" value="MSS38041.1"/>
    <property type="molecule type" value="Genomic_DNA"/>
</dbReference>
<dbReference type="GO" id="GO:0003677">
    <property type="term" value="F:DNA binding"/>
    <property type="evidence" value="ECO:0007669"/>
    <property type="project" value="UniProtKB-KW"/>
</dbReference>
<organism evidence="14 15">
    <name type="scientific">Clostridium porci</name>
    <dbReference type="NCBI Taxonomy" id="2605778"/>
    <lineage>
        <taxon>Bacteria</taxon>
        <taxon>Bacillati</taxon>
        <taxon>Bacillota</taxon>
        <taxon>Clostridia</taxon>
        <taxon>Eubacteriales</taxon>
        <taxon>Clostridiaceae</taxon>
        <taxon>Clostridium</taxon>
    </lineage>
</organism>
<keyword evidence="2 11" id="KW-0547">Nucleotide-binding</keyword>
<sequence>MQKNLAQEEAIQTHNGQVLLISCPGSGKTTTMIRRIKAMIDAGIDAATIVMVTFTDAAANEMRARFQKQYGDCAATFCTIHSLCLKTLMASSDVPLKIISAEDQFCKIKDCMRQARIPIAAYAAKDVLMDISAFKNSEVTMQSFKPATLSADEFARLYPLYEDSKQTSGIIDFDDMLCLCREKLQSDIKLLSALQNRYRYIMCDEYQDTNSVQKDILYLLAGDNGNLCVVGDDDQSIYGFRGATPGIMLNFKKDFPNVHEIHMDTNYRSRPQIIQMAKNLIEHNNERFKKDIKAARDGEGEVIVHTSELRENELEYLVNTIREQLKNGVDSKQIAILARTNLQLEDLAAALSKYGISYSAGEAIKDSYEHFIFRDIFSYLNLINGNWNMDDFLRILNRPNRYLKEANFRAMTEFTENALVQAASKQTHYKQKAVDVVLEMFYHIQALRNQSLSSQVSGIMHRLGYYAYISDYAEKAEIEESLLLSKLDFFLAESIKYQNPQEWYKAAQAHVYAHRQTLRAKSENGVNLATMHRAKGLEWDIVYIVDCCKNTMPSSKAETSLELEEERRLFYVAMTRAKEKLYLLNYCKKEGKKGKITDVEPSLFLHEIKTDKYAERLKQEELDAKRKQNIANASEFLEGSPLFFSIGKTVTHKTYGTGIVTQKNMACIIVKFERGIKMFPLK</sequence>
<feature type="domain" description="UvrD-like helicase C-terminal" evidence="13">
    <location>
        <begin position="271"/>
        <end position="536"/>
    </location>
</feature>
<dbReference type="Gene3D" id="1.10.10.160">
    <property type="match status" value="1"/>
</dbReference>
<evidence type="ECO:0000256" key="8">
    <source>
        <dbReference type="ARBA" id="ARBA00034617"/>
    </source>
</evidence>
<evidence type="ECO:0000256" key="1">
    <source>
        <dbReference type="ARBA" id="ARBA00009922"/>
    </source>
</evidence>
<keyword evidence="15" id="KW-1185">Reference proteome</keyword>
<keyword evidence="5 11" id="KW-0067">ATP-binding</keyword>